<dbReference type="AlphaFoldDB" id="A0ABD5U2U0"/>
<keyword evidence="4" id="KW-1185">Reference proteome</keyword>
<evidence type="ECO:0000313" key="4">
    <source>
        <dbReference type="Proteomes" id="UP001596408"/>
    </source>
</evidence>
<protein>
    <recommendedName>
        <fullName evidence="2">DUF8048 domain-containing protein</fullName>
    </recommendedName>
</protein>
<feature type="compositionally biased region" description="Basic and acidic residues" evidence="1">
    <location>
        <begin position="108"/>
        <end position="117"/>
    </location>
</feature>
<feature type="region of interest" description="Disordered" evidence="1">
    <location>
        <begin position="1"/>
        <end position="30"/>
    </location>
</feature>
<evidence type="ECO:0000256" key="1">
    <source>
        <dbReference type="SAM" id="MobiDB-lite"/>
    </source>
</evidence>
<organism evidence="3 4">
    <name type="scientific">Halopelagius fulvigenes</name>
    <dbReference type="NCBI Taxonomy" id="1198324"/>
    <lineage>
        <taxon>Archaea</taxon>
        <taxon>Methanobacteriati</taxon>
        <taxon>Methanobacteriota</taxon>
        <taxon>Stenosarchaea group</taxon>
        <taxon>Halobacteria</taxon>
        <taxon>Halobacteriales</taxon>
        <taxon>Haloferacaceae</taxon>
    </lineage>
</organism>
<evidence type="ECO:0000259" key="2">
    <source>
        <dbReference type="Pfam" id="PF26222"/>
    </source>
</evidence>
<proteinExistence type="predicted"/>
<dbReference type="InterPro" id="IPR058361">
    <property type="entry name" value="DUF8048"/>
</dbReference>
<feature type="domain" description="DUF8048" evidence="2">
    <location>
        <begin position="16"/>
        <end position="131"/>
    </location>
</feature>
<evidence type="ECO:0000313" key="3">
    <source>
        <dbReference type="EMBL" id="MFC6827123.1"/>
    </source>
</evidence>
<accession>A0ABD5U2U0</accession>
<feature type="compositionally biased region" description="Basic and acidic residues" evidence="1">
    <location>
        <begin position="1"/>
        <end position="16"/>
    </location>
</feature>
<comment type="caution">
    <text evidence="3">The sequence shown here is derived from an EMBL/GenBank/DDBJ whole genome shotgun (WGS) entry which is preliminary data.</text>
</comment>
<dbReference type="RefSeq" id="WP_379699572.1">
    <property type="nucleotide sequence ID" value="NZ_JBHSXH010000015.1"/>
</dbReference>
<feature type="region of interest" description="Disordered" evidence="1">
    <location>
        <begin position="107"/>
        <end position="146"/>
    </location>
</feature>
<sequence length="146" mass="16509">MGALRRDSTTVTDHQHPFSSDRVADAADEYDVDEAEVAETLERIQEAIERTDDTYEFSSQHNYGWHDDDAYYLYGDGIWTTLQEQLSLSEENRAAARAVHRGAMVDSAAERDRRDSLEEMFEEGSEPLVVENDGEGPPRFGQGFSV</sequence>
<reference evidence="3 4" key="1">
    <citation type="journal article" date="2019" name="Int. J. Syst. Evol. Microbiol.">
        <title>The Global Catalogue of Microorganisms (GCM) 10K type strain sequencing project: providing services to taxonomists for standard genome sequencing and annotation.</title>
        <authorList>
            <consortium name="The Broad Institute Genomics Platform"/>
            <consortium name="The Broad Institute Genome Sequencing Center for Infectious Disease"/>
            <person name="Wu L."/>
            <person name="Ma J."/>
        </authorList>
    </citation>
    <scope>NUCLEOTIDE SEQUENCE [LARGE SCALE GENOMIC DNA]</scope>
    <source>
        <strain evidence="3 4">YIM 94188</strain>
    </source>
</reference>
<dbReference type="EMBL" id="JBHSXH010000015">
    <property type="protein sequence ID" value="MFC6827123.1"/>
    <property type="molecule type" value="Genomic_DNA"/>
</dbReference>
<gene>
    <name evidence="3" type="ORF">ACFQEV_19280</name>
</gene>
<name>A0ABD5U2U0_9EURY</name>
<dbReference type="Proteomes" id="UP001596408">
    <property type="component" value="Unassembled WGS sequence"/>
</dbReference>
<dbReference type="Pfam" id="PF26222">
    <property type="entry name" value="DUF8048"/>
    <property type="match status" value="1"/>
</dbReference>